<feature type="transmembrane region" description="Helical" evidence="11">
    <location>
        <begin position="1340"/>
        <end position="1358"/>
    </location>
</feature>
<dbReference type="KEGG" id="sgra:EX895_001291"/>
<feature type="region of interest" description="Disordered" evidence="10">
    <location>
        <begin position="1906"/>
        <end position="1946"/>
    </location>
</feature>
<dbReference type="FunFam" id="3.40.50.300:FF:000825">
    <property type="entry name" value="ABC bile acid transporter"/>
    <property type="match status" value="1"/>
</dbReference>
<evidence type="ECO:0000313" key="15">
    <source>
        <dbReference type="Proteomes" id="UP000306050"/>
    </source>
</evidence>
<feature type="compositionally biased region" description="Low complexity" evidence="10">
    <location>
        <begin position="1742"/>
        <end position="1751"/>
    </location>
</feature>
<dbReference type="InterPro" id="IPR050173">
    <property type="entry name" value="ABC_transporter_C-like"/>
</dbReference>
<feature type="domain" description="ABC transmembrane type-1" evidence="13">
    <location>
        <begin position="465"/>
        <end position="796"/>
    </location>
</feature>
<dbReference type="CDD" id="cd03250">
    <property type="entry name" value="ABCC_MRP_domain1"/>
    <property type="match status" value="1"/>
</dbReference>
<keyword evidence="6" id="KW-0067">ATP-binding</keyword>
<accession>A0A4U7KYZ2</accession>
<dbReference type="PANTHER" id="PTHR24223:SF353">
    <property type="entry name" value="ABC TRANSPORTER ATP-BINDING PROTEIN_PERMEASE VMR1-RELATED"/>
    <property type="match status" value="1"/>
</dbReference>
<feature type="transmembrane region" description="Helical" evidence="11">
    <location>
        <begin position="1552"/>
        <end position="1573"/>
    </location>
</feature>
<dbReference type="Gene3D" id="1.20.1560.10">
    <property type="entry name" value="ABC transporter type 1, transmembrane domain"/>
    <property type="match status" value="2"/>
</dbReference>
<evidence type="ECO:0000256" key="6">
    <source>
        <dbReference type="ARBA" id="ARBA00022840"/>
    </source>
</evidence>
<sequence length="1946" mass="213498">MPLSRSCAGRPIWDGIDWDVCFQQQVLNSSLPVALVLLSFLVLVLHQLRRRRALTASAEHVATLDPAASSFSAVLHAQSAQQPSAHLHATPLRSTFRSILALPRRLLSAILPWNSSRIIRSNSVSSAYSSTLPFGSSNGASKARSAAAASQAALEVFHTENAVILNEVHLTPPTARDPKAIQQLRRLEVLRRVIDVLGSVLLAALHAGDWATGWHSRSYQIYWVILWLYLASLSAYSLASTHSFFSHKAALMSVYVAVTLFNLRTALLNNHAHPKLHTRGAVVLTAIELSIGCIVLAPTLLFPMQTVLPRDLRAIYTTMSPETQHGVPGTAFPSPRLVSADLPSQPRPGTSHIEAPVADLIPAPEETASLLSRATFGYVTPAIVKHYRTQFTLAAIPDLPVADKAAAVVACFRAYTSARSDDHRRSSPSSRTSPKNGLHSGLAPSTRPLWQRLFGHFKWFLALQFFWAALEAGLDLLPPFFLQKILAFIAARDEQRRNGNFEDAQPLHLGILYAFGMFVGQVFASISASRALFLGRRICIRLRAILITEIVTKTLRRKDIGSTGDNDEPVKDADDQSDADDSTTPAKNANTKDTDAAKPDASPKRASDGQVVNLISVDVFKVSELCAYLHFLAPRAPLVIGLCLIYLIVLLGWSAVIGFLVLLASLPIQTLVSRWFVKLQKRLLETTDRRLNLATEVLGCIKTVKFFAWERSFNARMDEARQRELQVLATRYLAWLCNTFTYMGTPMLVTCATFGAHTKIFHQPLTAEKAFTALALFNTLRNPLDALPDMIVQILNSLVSVRRIDSYLREEETRKYQQLLRDEESSDWGDADGSSTEDATAAADDGGPRTGSVPPRSSRLIGFEDASFTYVDDDAEVDEGAFCLRDVNLRFPVGKLSIVAGPVGSGKTTLLLSLLGETRQLSGRTFMPCPVARATAPIDPATGLSESVAYCSQSPWLLGTTLKENVLFGSPYDERRYRAVVKACALEPDLKILEYGDETEVGEKGTSLSGGQKARIALARALYSSAKHVLIDDALSAVDSHTAKHLYRHALKGALARNRTIILVTHAISLCLPGAAFAVAMDNGSVVVAGTPDVVNASGVFSEEGEALQSSLKAGRTGEQDSEEMTIEELAAGGSDEAEREEMAKKLEKKKAHTNEETYSSGAVGTKNYGLYLGSVASKARYAVLLWGSLLIFFFAVRLLDIGSGAWLMRWAKSHDYREEAADIRVAASAVSYQRTPRFTYEQVQSFMTTPLIDSIWTHRPSLLGGLRLEDILHRLPDPFAATHRAQDVMQNGSAHALSSHNYYSAADAFNGQQVLSLASNAPLGQDGRGSSSSADLDTYYLSIYLAISLGFMTMAVLRDGYEFFISLRASRRIYRRLTDAILNAKPQFFDRTPVGRIMNRLSKDVETVDQEMAVCMLFLLECTLTATAILTLICWATPIFLLVALIVICVYTVIGALYLVSSRDLKRIESVERSPIYTVVGEVLNGCVVIRAYGDAGRFTRHCLRLVDKANRAFFFLWYENRWLSVRVDIAGASVAFLSAVFLLLRTDIQASLAGFVLAYAITFVESVLWIVRMYTQTEINMNSVERISEYLDLEPERQSGDEPPAYWPSSEGKIVIKNLAVRYTPEFPRVLDGINLEFAPREKVGIVGRTGSGKSTLALCFFRFLEAEQGSIEIDGIDIASIPIRTLRERLTVIPQDAQLFSGTVRSNLDPFNVYEDGELWMALERCRLASFATPAASRAVSRAPSRPSSPEPEGRDVSQLDEEVVADAEMYGRTNIITSLDAPVEQGGRNFSAGQKQLLALARGLLKLRDSRILVLDESTANLDSASDAQIQKTIRQEMAPQATIITIAHRIKTIADYDKIVVLGKGKVVECGTPLSLMEDERSVFHSMCEQSGEMGELLRIAREADAQRTSSSSQQQQQQQASMSSSATGASNSSSTAASSK</sequence>
<feature type="transmembrane region" description="Helical" evidence="11">
    <location>
        <begin position="1413"/>
        <end position="1434"/>
    </location>
</feature>
<keyword evidence="2" id="KW-0813">Transport</keyword>
<dbReference type="CDD" id="cd03244">
    <property type="entry name" value="ABCC_MRP_domain2"/>
    <property type="match status" value="1"/>
</dbReference>
<dbReference type="PROSITE" id="PS50893">
    <property type="entry name" value="ABC_TRANSPORTER_2"/>
    <property type="match status" value="2"/>
</dbReference>
<reference evidence="14 15" key="1">
    <citation type="submission" date="2019-05" db="EMBL/GenBank/DDBJ databases">
        <title>Sporisorium graminicola CBS 10092 draft sequencing and annotation.</title>
        <authorList>
            <person name="Solano-Gonzalez S."/>
            <person name="Caddick M.X."/>
            <person name="Darby A."/>
        </authorList>
    </citation>
    <scope>NUCLEOTIDE SEQUENCE [LARGE SCALE GENOMIC DNA]</scope>
    <source>
        <strain evidence="14 15">CBS 10092</strain>
    </source>
</reference>
<dbReference type="PROSITE" id="PS50929">
    <property type="entry name" value="ABC_TM1F"/>
    <property type="match status" value="2"/>
</dbReference>
<evidence type="ECO:0000256" key="7">
    <source>
        <dbReference type="ARBA" id="ARBA00022989"/>
    </source>
</evidence>
<feature type="transmembrane region" description="Helical" evidence="11">
    <location>
        <begin position="220"/>
        <end position="238"/>
    </location>
</feature>
<name>A0A4U7KYZ2_9BASI</name>
<keyword evidence="3 11" id="KW-0812">Transmembrane</keyword>
<keyword evidence="9" id="KW-0325">Glycoprotein</keyword>
<feature type="region of interest" description="Disordered" evidence="10">
    <location>
        <begin position="420"/>
        <end position="440"/>
    </location>
</feature>
<dbReference type="GO" id="GO:0000329">
    <property type="term" value="C:fungal-type vacuole membrane"/>
    <property type="evidence" value="ECO:0007669"/>
    <property type="project" value="TreeGrafter"/>
</dbReference>
<feature type="region of interest" description="Disordered" evidence="10">
    <location>
        <begin position="819"/>
        <end position="858"/>
    </location>
</feature>
<organism evidence="14 15">
    <name type="scientific">Sporisorium graminicola</name>
    <dbReference type="NCBI Taxonomy" id="280036"/>
    <lineage>
        <taxon>Eukaryota</taxon>
        <taxon>Fungi</taxon>
        <taxon>Dikarya</taxon>
        <taxon>Basidiomycota</taxon>
        <taxon>Ustilaginomycotina</taxon>
        <taxon>Ustilaginomycetes</taxon>
        <taxon>Ustilaginales</taxon>
        <taxon>Ustilaginaceae</taxon>
        <taxon>Sporisorium</taxon>
    </lineage>
</organism>
<proteinExistence type="predicted"/>
<feature type="transmembrane region" description="Helical" evidence="11">
    <location>
        <begin position="26"/>
        <end position="45"/>
    </location>
</feature>
<feature type="compositionally biased region" description="Low complexity" evidence="10">
    <location>
        <begin position="1912"/>
        <end position="1946"/>
    </location>
</feature>
<feature type="domain" description="ABC transporter" evidence="12">
    <location>
        <begin position="1618"/>
        <end position="1894"/>
    </location>
</feature>
<dbReference type="GO" id="GO:0005524">
    <property type="term" value="F:ATP binding"/>
    <property type="evidence" value="ECO:0007669"/>
    <property type="project" value="UniProtKB-KW"/>
</dbReference>
<feature type="transmembrane region" description="Helical" evidence="11">
    <location>
        <begin position="638"/>
        <end position="664"/>
    </location>
</feature>
<keyword evidence="5" id="KW-0547">Nucleotide-binding</keyword>
<keyword evidence="4" id="KW-0677">Repeat</keyword>
<feature type="region of interest" description="Disordered" evidence="10">
    <location>
        <begin position="1742"/>
        <end position="1762"/>
    </location>
</feature>
<feature type="region of interest" description="Disordered" evidence="10">
    <location>
        <begin position="561"/>
        <end position="606"/>
    </location>
</feature>
<keyword evidence="7 11" id="KW-1133">Transmembrane helix</keyword>
<dbReference type="GO" id="GO:0016887">
    <property type="term" value="F:ATP hydrolysis activity"/>
    <property type="evidence" value="ECO:0007669"/>
    <property type="project" value="InterPro"/>
</dbReference>
<dbReference type="InterPro" id="IPR003593">
    <property type="entry name" value="AAA+_ATPase"/>
</dbReference>
<evidence type="ECO:0000256" key="3">
    <source>
        <dbReference type="ARBA" id="ARBA00022692"/>
    </source>
</evidence>
<evidence type="ECO:0000256" key="10">
    <source>
        <dbReference type="SAM" id="MobiDB-lite"/>
    </source>
</evidence>
<dbReference type="SUPFAM" id="SSF90123">
    <property type="entry name" value="ABC transporter transmembrane region"/>
    <property type="match status" value="2"/>
</dbReference>
<comment type="subcellular location">
    <subcellularLocation>
        <location evidence="1">Membrane</location>
        <topology evidence="1">Multi-pass membrane protein</topology>
    </subcellularLocation>
</comment>
<evidence type="ECO:0000256" key="4">
    <source>
        <dbReference type="ARBA" id="ARBA00022737"/>
    </source>
</evidence>
<dbReference type="InterPro" id="IPR011527">
    <property type="entry name" value="ABC1_TM_dom"/>
</dbReference>
<feature type="transmembrane region" description="Helical" evidence="11">
    <location>
        <begin position="280"/>
        <end position="303"/>
    </location>
</feature>
<feature type="domain" description="ABC transmembrane type-1" evidence="13">
    <location>
        <begin position="1341"/>
        <end position="1578"/>
    </location>
</feature>
<feature type="transmembrane region" description="Helical" evidence="11">
    <location>
        <begin position="1440"/>
        <end position="1461"/>
    </location>
</feature>
<dbReference type="PROSITE" id="PS00211">
    <property type="entry name" value="ABC_TRANSPORTER_1"/>
    <property type="match status" value="2"/>
</dbReference>
<dbReference type="GO" id="GO:0140359">
    <property type="term" value="F:ABC-type transporter activity"/>
    <property type="evidence" value="ECO:0007669"/>
    <property type="project" value="InterPro"/>
</dbReference>
<evidence type="ECO:0000259" key="13">
    <source>
        <dbReference type="PROSITE" id="PS50929"/>
    </source>
</evidence>
<dbReference type="RefSeq" id="XP_029741978.1">
    <property type="nucleotide sequence ID" value="XM_029881890.1"/>
</dbReference>
<evidence type="ECO:0000313" key="14">
    <source>
        <dbReference type="EMBL" id="TKY89993.1"/>
    </source>
</evidence>
<feature type="domain" description="ABC transporter" evidence="12">
    <location>
        <begin position="861"/>
        <end position="1108"/>
    </location>
</feature>
<evidence type="ECO:0000256" key="1">
    <source>
        <dbReference type="ARBA" id="ARBA00004141"/>
    </source>
</evidence>
<comment type="caution">
    <text evidence="14">The sequence shown here is derived from an EMBL/GenBank/DDBJ whole genome shotgun (WGS) entry which is preliminary data.</text>
</comment>
<keyword evidence="15" id="KW-1185">Reference proteome</keyword>
<keyword evidence="8 11" id="KW-0472">Membrane</keyword>
<dbReference type="Proteomes" id="UP000306050">
    <property type="component" value="Chromosome SGRAM_10"/>
</dbReference>
<dbReference type="InterPro" id="IPR003439">
    <property type="entry name" value="ABC_transporter-like_ATP-bd"/>
</dbReference>
<feature type="transmembrane region" description="Helical" evidence="11">
    <location>
        <begin position="1182"/>
        <end position="1200"/>
    </location>
</feature>
<feature type="transmembrane region" description="Helical" evidence="11">
    <location>
        <begin position="250"/>
        <end position="268"/>
    </location>
</feature>
<dbReference type="Pfam" id="PF00005">
    <property type="entry name" value="ABC_tran"/>
    <property type="match status" value="2"/>
</dbReference>
<feature type="transmembrane region" description="Helical" evidence="11">
    <location>
        <begin position="511"/>
        <end position="533"/>
    </location>
</feature>
<dbReference type="InterPro" id="IPR017871">
    <property type="entry name" value="ABC_transporter-like_CS"/>
</dbReference>
<feature type="compositionally biased region" description="Low complexity" evidence="10">
    <location>
        <begin position="831"/>
        <end position="845"/>
    </location>
</feature>
<feature type="compositionally biased region" description="Basic and acidic residues" evidence="10">
    <location>
        <begin position="590"/>
        <end position="606"/>
    </location>
</feature>
<dbReference type="Gene3D" id="3.40.50.300">
    <property type="entry name" value="P-loop containing nucleotide triphosphate hydrolases"/>
    <property type="match status" value="2"/>
</dbReference>
<feature type="transmembrane region" description="Helical" evidence="11">
    <location>
        <begin position="1525"/>
        <end position="1546"/>
    </location>
</feature>
<dbReference type="GeneID" id="40724186"/>
<evidence type="ECO:0000256" key="2">
    <source>
        <dbReference type="ARBA" id="ARBA00022448"/>
    </source>
</evidence>
<dbReference type="Pfam" id="PF00664">
    <property type="entry name" value="ABC_membrane"/>
    <property type="match status" value="2"/>
</dbReference>
<dbReference type="SMART" id="SM00382">
    <property type="entry name" value="AAA"/>
    <property type="match status" value="2"/>
</dbReference>
<dbReference type="CDD" id="cd18604">
    <property type="entry name" value="ABC_6TM_VMR1_D2_like"/>
    <property type="match status" value="1"/>
</dbReference>
<dbReference type="CDD" id="cd18596">
    <property type="entry name" value="ABC_6TM_VMR1_D1_like"/>
    <property type="match status" value="1"/>
</dbReference>
<dbReference type="SUPFAM" id="SSF52540">
    <property type="entry name" value="P-loop containing nucleoside triphosphate hydrolases"/>
    <property type="match status" value="2"/>
</dbReference>
<dbReference type="InterPro" id="IPR036640">
    <property type="entry name" value="ABC1_TM_sf"/>
</dbReference>
<evidence type="ECO:0000256" key="5">
    <source>
        <dbReference type="ARBA" id="ARBA00022741"/>
    </source>
</evidence>
<dbReference type="PANTHER" id="PTHR24223">
    <property type="entry name" value="ATP-BINDING CASSETTE SUB-FAMILY C"/>
    <property type="match status" value="1"/>
</dbReference>
<evidence type="ECO:0000256" key="8">
    <source>
        <dbReference type="ARBA" id="ARBA00023136"/>
    </source>
</evidence>
<dbReference type="EMBL" id="SRRM01000003">
    <property type="protein sequence ID" value="TKY89993.1"/>
    <property type="molecule type" value="Genomic_DNA"/>
</dbReference>
<evidence type="ECO:0000256" key="9">
    <source>
        <dbReference type="ARBA" id="ARBA00023180"/>
    </source>
</evidence>
<protein>
    <submittedName>
        <fullName evidence="14">Uncharacterized protein</fullName>
    </submittedName>
</protein>
<gene>
    <name evidence="14" type="ORF">EX895_001291</name>
</gene>
<dbReference type="OrthoDB" id="6500128at2759"/>
<dbReference type="InterPro" id="IPR027417">
    <property type="entry name" value="P-loop_NTPase"/>
</dbReference>
<evidence type="ECO:0000259" key="12">
    <source>
        <dbReference type="PROSITE" id="PS50893"/>
    </source>
</evidence>
<evidence type="ECO:0000256" key="11">
    <source>
        <dbReference type="SAM" id="Phobius"/>
    </source>
</evidence>